<feature type="transmembrane region" description="Helical" evidence="4">
    <location>
        <begin position="12"/>
        <end position="29"/>
    </location>
</feature>
<evidence type="ECO:0000256" key="3">
    <source>
        <dbReference type="ARBA" id="ARBA00022840"/>
    </source>
</evidence>
<dbReference type="PANTHER" id="PTHR43024:SF1">
    <property type="entry name" value="UDP-N-ACETYLMURAMOYL-TRIPEPTIDE--D-ALANYL-D-ALANINE LIGASE"/>
    <property type="match status" value="1"/>
</dbReference>
<dbReference type="SUPFAM" id="SSF53623">
    <property type="entry name" value="MurD-like peptide ligases, catalytic domain"/>
    <property type="match status" value="1"/>
</dbReference>
<dbReference type="Pfam" id="PF02875">
    <property type="entry name" value="Mur_ligase_C"/>
    <property type="match status" value="1"/>
</dbReference>
<keyword evidence="1 7" id="KW-0436">Ligase</keyword>
<dbReference type="Gene3D" id="3.90.190.20">
    <property type="entry name" value="Mur ligase, C-terminal domain"/>
    <property type="match status" value="1"/>
</dbReference>
<sequence length="527" mass="59771">MLKTINLVLGDVEVVVTLVTLILALRFNLQMFQQNGYKNGEYFHWLSKNSNRQRFLWAMIITFVLQLLIRQPVIQLILIVITIVWLGAVNSAYNLYRKTETKKKLVVTARVKRLIVTFIILCALMLIFSGKYRVFCTGVFLICTPEIVILCNIINHPIEAGINRYYIRDAQKILRENPQIKLIGITGSYGKTSMKYYLNTLLKDFYDVLITPGNFNTTLGVVRTIREHLKPSNQIFLCEMGARHVHDIKEICDLFKPSEGIITSIGPQHLETFHTQENIVNTKFELADAVPEGNRVYLNADNEFELKKASEYTDKRKIIFYSYKSNKGYHASEVRLTTLGTEFTLTAPDGETARFTMRLIGEHNVINVCGAIAVAHEQGISLEKLRVPVRRIEPVPHRLQMIQRGDVTIIDDAYNSNPAGSKAAVETLHMFDGIRILVTPGMVELGEKEDDYNYKFGTYAAANCDYILLVGRISHTDPIRDGAIESGFPEARVRSFDDLQGAMNCAYGISGEGHKYILLENDLPDAY</sequence>
<dbReference type="Proteomes" id="UP000460257">
    <property type="component" value="Unassembled WGS sequence"/>
</dbReference>
<dbReference type="InterPro" id="IPR036615">
    <property type="entry name" value="Mur_ligase_C_dom_sf"/>
</dbReference>
<feature type="transmembrane region" description="Helical" evidence="4">
    <location>
        <begin position="75"/>
        <end position="93"/>
    </location>
</feature>
<keyword evidence="2" id="KW-0547">Nucleotide-binding</keyword>
<dbReference type="Gene3D" id="3.40.1190.10">
    <property type="entry name" value="Mur-like, catalytic domain"/>
    <property type="match status" value="1"/>
</dbReference>
<protein>
    <submittedName>
        <fullName evidence="7">UDP-N-acetylmuramoyl-tripeptide--D-alanyl-D-alanine ligase</fullName>
    </submittedName>
</protein>
<evidence type="ECO:0000313" key="8">
    <source>
        <dbReference type="Proteomes" id="UP000460257"/>
    </source>
</evidence>
<dbReference type="GO" id="GO:0005524">
    <property type="term" value="F:ATP binding"/>
    <property type="evidence" value="ECO:0007669"/>
    <property type="project" value="UniProtKB-KW"/>
</dbReference>
<evidence type="ECO:0000256" key="2">
    <source>
        <dbReference type="ARBA" id="ARBA00022741"/>
    </source>
</evidence>
<reference evidence="7" key="1">
    <citation type="journal article" date="2020" name="Appl. Environ. Microbiol.">
        <title>Medium-Chain Fatty Acid Synthesis by 'Candidatus Weimeria bifida' gen. nov., sp. nov., and 'Candidatus Pseudoramibacter fermentans' sp. nov.</title>
        <authorList>
            <person name="Scarborough M.J."/>
            <person name="Myers K.S."/>
            <person name="Donohue T.J."/>
            <person name="Noguera D.R."/>
        </authorList>
    </citation>
    <scope>NUCLEOTIDE SEQUENCE</scope>
    <source>
        <strain evidence="7">LCO1.1</strain>
    </source>
</reference>
<keyword evidence="4" id="KW-0812">Transmembrane</keyword>
<evidence type="ECO:0000259" key="6">
    <source>
        <dbReference type="Pfam" id="PF08245"/>
    </source>
</evidence>
<dbReference type="AlphaFoldDB" id="A0A6N7J2Q0"/>
<evidence type="ECO:0000259" key="5">
    <source>
        <dbReference type="Pfam" id="PF02875"/>
    </source>
</evidence>
<dbReference type="EMBL" id="VOGC01000007">
    <property type="protein sequence ID" value="MQN01870.1"/>
    <property type="molecule type" value="Genomic_DNA"/>
</dbReference>
<evidence type="ECO:0000313" key="7">
    <source>
        <dbReference type="EMBL" id="MQN01870.1"/>
    </source>
</evidence>
<accession>A0A6N7J2Q0</accession>
<keyword evidence="3" id="KW-0067">ATP-binding</keyword>
<dbReference type="GO" id="GO:0016881">
    <property type="term" value="F:acid-amino acid ligase activity"/>
    <property type="evidence" value="ECO:0007669"/>
    <property type="project" value="InterPro"/>
</dbReference>
<dbReference type="InterPro" id="IPR004101">
    <property type="entry name" value="Mur_ligase_C"/>
</dbReference>
<evidence type="ECO:0000256" key="4">
    <source>
        <dbReference type="SAM" id="Phobius"/>
    </source>
</evidence>
<organism evidence="7 8">
    <name type="scientific">Candidatus Weimeria bifida</name>
    <dbReference type="NCBI Taxonomy" id="2599074"/>
    <lineage>
        <taxon>Bacteria</taxon>
        <taxon>Bacillati</taxon>
        <taxon>Bacillota</taxon>
        <taxon>Clostridia</taxon>
        <taxon>Lachnospirales</taxon>
        <taxon>Lachnospiraceae</taxon>
        <taxon>Candidatus Weimeria</taxon>
    </lineage>
</organism>
<dbReference type="InterPro" id="IPR051046">
    <property type="entry name" value="MurCDEF_CellWall_CoF430Synth"/>
</dbReference>
<dbReference type="Pfam" id="PF08245">
    <property type="entry name" value="Mur_ligase_M"/>
    <property type="match status" value="1"/>
</dbReference>
<feature type="domain" description="Mur ligase C-terminal" evidence="5">
    <location>
        <begin position="397"/>
        <end position="510"/>
    </location>
</feature>
<gene>
    <name evidence="7" type="ORF">FRC54_08150</name>
</gene>
<dbReference type="InterPro" id="IPR013221">
    <property type="entry name" value="Mur_ligase_cen"/>
</dbReference>
<dbReference type="SUPFAM" id="SSF53244">
    <property type="entry name" value="MurD-like peptide ligases, peptide-binding domain"/>
    <property type="match status" value="1"/>
</dbReference>
<proteinExistence type="predicted"/>
<keyword evidence="4" id="KW-0472">Membrane</keyword>
<name>A0A6N7J2Q0_9FIRM</name>
<feature type="domain" description="Mur ligase central" evidence="6">
    <location>
        <begin position="185"/>
        <end position="375"/>
    </location>
</feature>
<keyword evidence="8" id="KW-1185">Reference proteome</keyword>
<keyword evidence="4" id="KW-1133">Transmembrane helix</keyword>
<feature type="transmembrane region" description="Helical" evidence="4">
    <location>
        <begin position="114"/>
        <end position="135"/>
    </location>
</feature>
<comment type="caution">
    <text evidence="7">The sequence shown here is derived from an EMBL/GenBank/DDBJ whole genome shotgun (WGS) entry which is preliminary data.</text>
</comment>
<evidence type="ECO:0000256" key="1">
    <source>
        <dbReference type="ARBA" id="ARBA00022598"/>
    </source>
</evidence>
<dbReference type="InterPro" id="IPR036565">
    <property type="entry name" value="Mur-like_cat_sf"/>
</dbReference>
<dbReference type="PANTHER" id="PTHR43024">
    <property type="entry name" value="UDP-N-ACETYLMURAMOYL-TRIPEPTIDE--D-ALANYL-D-ALANINE LIGASE"/>
    <property type="match status" value="1"/>
</dbReference>